<dbReference type="EMBL" id="LS483476">
    <property type="protein sequence ID" value="SQI51714.1"/>
    <property type="molecule type" value="Genomic_DNA"/>
</dbReference>
<evidence type="ECO:0000256" key="2">
    <source>
        <dbReference type="ARBA" id="ARBA00004193"/>
    </source>
</evidence>
<evidence type="ECO:0000256" key="3">
    <source>
        <dbReference type="ARBA" id="ARBA00006071"/>
    </source>
</evidence>
<evidence type="ECO:0000259" key="12">
    <source>
        <dbReference type="PROSITE" id="PS50198"/>
    </source>
</evidence>
<dbReference type="InterPro" id="IPR000297">
    <property type="entry name" value="PPIase_PpiC"/>
</dbReference>
<dbReference type="PROSITE" id="PS50198">
    <property type="entry name" value="PPIC_PPIASE_2"/>
    <property type="match status" value="1"/>
</dbReference>
<evidence type="ECO:0000256" key="11">
    <source>
        <dbReference type="HAMAP-Rule" id="MF_01145"/>
    </source>
</evidence>
<keyword evidence="9 11" id="KW-0413">Isomerase</keyword>
<dbReference type="STRING" id="1348624.GCA_001591545_02815"/>
<evidence type="ECO:0000256" key="9">
    <source>
        <dbReference type="ARBA" id="ARBA00023235"/>
    </source>
</evidence>
<reference evidence="13 14" key="1">
    <citation type="submission" date="2018-06" db="EMBL/GenBank/DDBJ databases">
        <authorList>
            <consortium name="Pathogen Informatics"/>
            <person name="Doyle S."/>
        </authorList>
    </citation>
    <scope>NUCLEOTIDE SEQUENCE [LARGE SCALE GENOMIC DNA]</scope>
    <source>
        <strain evidence="13 14">NCTC4824</strain>
    </source>
</reference>
<dbReference type="PANTHER" id="PTHR47245">
    <property type="entry name" value="PEPTIDYLPROLYL ISOMERASE"/>
    <property type="match status" value="1"/>
</dbReference>
<keyword evidence="5 11" id="KW-0732">Signal</keyword>
<comment type="similarity">
    <text evidence="3 11">Belongs to the PrsA family.</text>
</comment>
<dbReference type="EC" id="5.2.1.8" evidence="11"/>
<dbReference type="InterPro" id="IPR050245">
    <property type="entry name" value="PrsA_foldase"/>
</dbReference>
<organism evidence="13 14">
    <name type="scientific">Lederbergia lenta</name>
    <name type="common">Bacillus lentus</name>
    <dbReference type="NCBI Taxonomy" id="1467"/>
    <lineage>
        <taxon>Bacteria</taxon>
        <taxon>Bacillati</taxon>
        <taxon>Bacillota</taxon>
        <taxon>Bacilli</taxon>
        <taxon>Bacillales</taxon>
        <taxon>Bacillaceae</taxon>
        <taxon>Lederbergia</taxon>
    </lineage>
</organism>
<dbReference type="HAMAP" id="MF_01145">
    <property type="entry name" value="Foldase_PrsA"/>
    <property type="match status" value="1"/>
</dbReference>
<dbReference type="PANTHER" id="PTHR47245:SF1">
    <property type="entry name" value="FOLDASE PROTEIN PRSA"/>
    <property type="match status" value="1"/>
</dbReference>
<dbReference type="KEGG" id="blen:NCTC4824_00385"/>
<dbReference type="GO" id="GO:0005886">
    <property type="term" value="C:plasma membrane"/>
    <property type="evidence" value="ECO:0007669"/>
    <property type="project" value="UniProtKB-SubCell"/>
</dbReference>
<comment type="catalytic activity">
    <reaction evidence="1 11">
        <text>[protein]-peptidylproline (omega=180) = [protein]-peptidylproline (omega=0)</text>
        <dbReference type="Rhea" id="RHEA:16237"/>
        <dbReference type="Rhea" id="RHEA-COMP:10747"/>
        <dbReference type="Rhea" id="RHEA-COMP:10748"/>
        <dbReference type="ChEBI" id="CHEBI:83833"/>
        <dbReference type="ChEBI" id="CHEBI:83834"/>
        <dbReference type="EC" id="5.2.1.8"/>
    </reaction>
</comment>
<evidence type="ECO:0000256" key="6">
    <source>
        <dbReference type="ARBA" id="ARBA00023110"/>
    </source>
</evidence>
<dbReference type="Pfam" id="PF13624">
    <property type="entry name" value="SurA_N_3"/>
    <property type="match status" value="1"/>
</dbReference>
<keyword evidence="6 11" id="KW-0697">Rotamase</keyword>
<name>A0A2X4YTS6_LEDLE</name>
<keyword evidence="14" id="KW-1185">Reference proteome</keyword>
<comment type="function">
    <text evidence="11">Plays a major role in protein secretion by helping the post-translocational extracellular folding of several secreted proteins.</text>
</comment>
<keyword evidence="8" id="KW-0564">Palmitate</keyword>
<dbReference type="Proteomes" id="UP000249134">
    <property type="component" value="Chromosome 1"/>
</dbReference>
<dbReference type="InterPro" id="IPR023059">
    <property type="entry name" value="Foldase_PrsA"/>
</dbReference>
<dbReference type="Gene3D" id="1.10.4030.10">
    <property type="entry name" value="Porin chaperone SurA, peptide-binding domain"/>
    <property type="match status" value="1"/>
</dbReference>
<dbReference type="SUPFAM" id="SSF54534">
    <property type="entry name" value="FKBP-like"/>
    <property type="match status" value="1"/>
</dbReference>
<evidence type="ECO:0000256" key="7">
    <source>
        <dbReference type="ARBA" id="ARBA00023136"/>
    </source>
</evidence>
<evidence type="ECO:0000256" key="1">
    <source>
        <dbReference type="ARBA" id="ARBA00000971"/>
    </source>
</evidence>
<evidence type="ECO:0000313" key="13">
    <source>
        <dbReference type="EMBL" id="SQI51714.1"/>
    </source>
</evidence>
<keyword evidence="4 11" id="KW-1003">Cell membrane</keyword>
<dbReference type="RefSeq" id="WP_066143213.1">
    <property type="nucleotide sequence ID" value="NZ_CBCSGM010000002.1"/>
</dbReference>
<dbReference type="InterPro" id="IPR027304">
    <property type="entry name" value="Trigger_fact/SurA_dom_sf"/>
</dbReference>
<accession>A0A2X4YTS6</accession>
<evidence type="ECO:0000256" key="5">
    <source>
        <dbReference type="ARBA" id="ARBA00022729"/>
    </source>
</evidence>
<dbReference type="AlphaFoldDB" id="A0A2X4YTS6"/>
<gene>
    <name evidence="13" type="primary">prsA_1</name>
    <name evidence="11" type="synonym">prsA</name>
    <name evidence="13" type="ORF">NCTC4824_00385</name>
</gene>
<comment type="subcellular location">
    <subcellularLocation>
        <location evidence="2">Cell membrane</location>
        <topology evidence="2">Lipid-anchor</topology>
    </subcellularLocation>
</comment>
<dbReference type="Pfam" id="PF00639">
    <property type="entry name" value="Rotamase"/>
    <property type="match status" value="1"/>
</dbReference>
<evidence type="ECO:0000256" key="8">
    <source>
        <dbReference type="ARBA" id="ARBA00023139"/>
    </source>
</evidence>
<evidence type="ECO:0000313" key="14">
    <source>
        <dbReference type="Proteomes" id="UP000249134"/>
    </source>
</evidence>
<proteinExistence type="inferred from homology"/>
<dbReference type="GO" id="GO:0006457">
    <property type="term" value="P:protein folding"/>
    <property type="evidence" value="ECO:0007669"/>
    <property type="project" value="UniProtKB-UniRule"/>
</dbReference>
<evidence type="ECO:0000256" key="4">
    <source>
        <dbReference type="ARBA" id="ARBA00022475"/>
    </source>
</evidence>
<dbReference type="SUPFAM" id="SSF109998">
    <property type="entry name" value="Triger factor/SurA peptide-binding domain-like"/>
    <property type="match status" value="1"/>
</dbReference>
<feature type="domain" description="PpiC" evidence="12">
    <location>
        <begin position="152"/>
        <end position="242"/>
    </location>
</feature>
<sequence length="291" mass="32463">MNKKIILAVIAIVMIGAAVIFTTAFSKKETVATVGNESITKDDLYDMLVETSGADALAALINTKVIELEAEKEKVSVSKKEIDDELATYIETYGGEDSFDAALEQSGITKDMIKDDMKQYALIKKLLEPKIKVTDKEMKAHFEENKAEFNQDAQVEASHILVEDEDTAKKVAQKLAVGEDFAELAAEYSTDAANAENGGSLGYFAKGKMVEEFEKVAFSMKKGDISDPVKTEHGYHIIKVTNKKEAKEAVYADHKDEIKETLFEEKMQTEYPTWLEEKTKEYKVKNSLEKA</sequence>
<dbReference type="Gene3D" id="3.10.50.40">
    <property type="match status" value="1"/>
</dbReference>
<dbReference type="InterPro" id="IPR046357">
    <property type="entry name" value="PPIase_dom_sf"/>
</dbReference>
<keyword evidence="7 11" id="KW-0472">Membrane</keyword>
<keyword evidence="10" id="KW-0449">Lipoprotein</keyword>
<dbReference type="GO" id="GO:0003755">
    <property type="term" value="F:peptidyl-prolyl cis-trans isomerase activity"/>
    <property type="evidence" value="ECO:0007669"/>
    <property type="project" value="UniProtKB-UniRule"/>
</dbReference>
<protein>
    <recommendedName>
        <fullName evidence="11">Foldase protein PrsA</fullName>
        <ecNumber evidence="11">5.2.1.8</ecNumber>
    </recommendedName>
</protein>
<evidence type="ECO:0000256" key="10">
    <source>
        <dbReference type="ARBA" id="ARBA00023288"/>
    </source>
</evidence>